<dbReference type="GO" id="GO:0016747">
    <property type="term" value="F:acyltransferase activity, transferring groups other than amino-acyl groups"/>
    <property type="evidence" value="ECO:0007669"/>
    <property type="project" value="InterPro"/>
</dbReference>
<dbReference type="SMART" id="SM00347">
    <property type="entry name" value="HTH_MARR"/>
    <property type="match status" value="1"/>
</dbReference>
<dbReference type="InterPro" id="IPR000835">
    <property type="entry name" value="HTH_MarR-typ"/>
</dbReference>
<dbReference type="AlphaFoldDB" id="A0A226WPF9"/>
<comment type="caution">
    <text evidence="3">The sequence shown here is derived from an EMBL/GenBank/DDBJ whole genome shotgun (WGS) entry which is preliminary data.</text>
</comment>
<evidence type="ECO:0000313" key="4">
    <source>
        <dbReference type="Proteomes" id="UP000214720"/>
    </source>
</evidence>
<evidence type="ECO:0000259" key="1">
    <source>
        <dbReference type="PROSITE" id="PS50995"/>
    </source>
</evidence>
<dbReference type="InterPro" id="IPR039422">
    <property type="entry name" value="MarR/SlyA-like"/>
</dbReference>
<dbReference type="GO" id="GO:0006950">
    <property type="term" value="P:response to stress"/>
    <property type="evidence" value="ECO:0007669"/>
    <property type="project" value="TreeGrafter"/>
</dbReference>
<evidence type="ECO:0000259" key="2">
    <source>
        <dbReference type="PROSITE" id="PS51186"/>
    </source>
</evidence>
<organism evidence="3 4">
    <name type="scientific">Caballeronia sordidicola</name>
    <name type="common">Burkholderia sordidicola</name>
    <dbReference type="NCBI Taxonomy" id="196367"/>
    <lineage>
        <taxon>Bacteria</taxon>
        <taxon>Pseudomonadati</taxon>
        <taxon>Pseudomonadota</taxon>
        <taxon>Betaproteobacteria</taxon>
        <taxon>Burkholderiales</taxon>
        <taxon>Burkholderiaceae</taxon>
        <taxon>Caballeronia</taxon>
    </lineage>
</organism>
<reference evidence="4" key="1">
    <citation type="submission" date="2017-01" db="EMBL/GenBank/DDBJ databases">
        <title>Genome Analysis of Deinococcus marmoris KOPRI26562.</title>
        <authorList>
            <person name="Kim J.H."/>
            <person name="Oh H.-M."/>
        </authorList>
    </citation>
    <scope>NUCLEOTIDE SEQUENCE [LARGE SCALE GENOMIC DNA]</scope>
    <source>
        <strain evidence="4">PAMC 26633</strain>
    </source>
</reference>
<proteinExistence type="predicted"/>
<evidence type="ECO:0000313" key="3">
    <source>
        <dbReference type="EMBL" id="OXC72983.1"/>
    </source>
</evidence>
<dbReference type="InterPro" id="IPR000182">
    <property type="entry name" value="GNAT_dom"/>
</dbReference>
<dbReference type="Gene3D" id="1.10.10.10">
    <property type="entry name" value="Winged helix-like DNA-binding domain superfamily/Winged helix DNA-binding domain"/>
    <property type="match status" value="1"/>
</dbReference>
<feature type="domain" description="N-acetyltransferase" evidence="2">
    <location>
        <begin position="148"/>
        <end position="294"/>
    </location>
</feature>
<dbReference type="Pfam" id="PF00583">
    <property type="entry name" value="Acetyltransf_1"/>
    <property type="match status" value="1"/>
</dbReference>
<dbReference type="PROSITE" id="PS50995">
    <property type="entry name" value="HTH_MARR_2"/>
    <property type="match status" value="1"/>
</dbReference>
<dbReference type="PROSITE" id="PS51186">
    <property type="entry name" value="GNAT"/>
    <property type="match status" value="1"/>
</dbReference>
<dbReference type="Proteomes" id="UP000214720">
    <property type="component" value="Unassembled WGS sequence"/>
</dbReference>
<dbReference type="InterPro" id="IPR036390">
    <property type="entry name" value="WH_DNA-bd_sf"/>
</dbReference>
<dbReference type="GO" id="GO:0003700">
    <property type="term" value="F:DNA-binding transcription factor activity"/>
    <property type="evidence" value="ECO:0007669"/>
    <property type="project" value="InterPro"/>
</dbReference>
<protein>
    <submittedName>
        <fullName evidence="3">Transcriptional regulator, MarR family / Acetyltransferase (GNAT)</fullName>
    </submittedName>
</protein>
<feature type="domain" description="HTH marR-type" evidence="1">
    <location>
        <begin position="1"/>
        <end position="137"/>
    </location>
</feature>
<dbReference type="Pfam" id="PF01047">
    <property type="entry name" value="MarR"/>
    <property type="match status" value="1"/>
</dbReference>
<keyword evidence="3" id="KW-0808">Transferase</keyword>
<accession>A0A226WPF9</accession>
<dbReference type="InterPro" id="IPR036388">
    <property type="entry name" value="WH-like_DNA-bd_sf"/>
</dbReference>
<dbReference type="SUPFAM" id="SSF55729">
    <property type="entry name" value="Acyl-CoA N-acyltransferases (Nat)"/>
    <property type="match status" value="1"/>
</dbReference>
<dbReference type="CDD" id="cd04301">
    <property type="entry name" value="NAT_SF"/>
    <property type="match status" value="1"/>
</dbReference>
<dbReference type="EMBL" id="MTHB01000261">
    <property type="protein sequence ID" value="OXC72983.1"/>
    <property type="molecule type" value="Genomic_DNA"/>
</dbReference>
<dbReference type="Gene3D" id="3.40.630.30">
    <property type="match status" value="1"/>
</dbReference>
<sequence>MNDGLTDAVRRFQWFYACHVKAPHELVEHSALSLTETRVLFAVMHAGTCTAANISRTLGLDTGYLSRMLTQFECAGLIERQPFSGDARRHQVSLTTDGETALAVVSTHVRDEVSAALDAMTPDERAQLLASMGCVQRLLAPAGDAQRVRLRGPRPGDFGWIVEREAHLAPGGMQSQRKWETRTATVVADYLTAPDPLRNGCWIAEQDGVSVGASLLIGMSAGSARLSALFVEPGVRRGGIARRLVKACVTFATESGYDRIVCAIDLNPAPIAPLLLHFGFEELSGQGEWEKRLKGPAAI</sequence>
<dbReference type="SUPFAM" id="SSF46785">
    <property type="entry name" value="Winged helix' DNA-binding domain"/>
    <property type="match status" value="1"/>
</dbReference>
<name>A0A226WPF9_CABSO</name>
<dbReference type="InterPro" id="IPR016181">
    <property type="entry name" value="Acyl_CoA_acyltransferase"/>
</dbReference>
<gene>
    <name evidence="3" type="ORF">BSU04_39280</name>
</gene>
<dbReference type="PANTHER" id="PTHR33164">
    <property type="entry name" value="TRANSCRIPTIONAL REGULATOR, MARR FAMILY"/>
    <property type="match status" value="1"/>
</dbReference>
<dbReference type="PANTHER" id="PTHR33164:SF43">
    <property type="entry name" value="HTH-TYPE TRANSCRIPTIONAL REPRESSOR YETL"/>
    <property type="match status" value="1"/>
</dbReference>